<reference evidence="1 2" key="1">
    <citation type="submission" date="2024-09" db="EMBL/GenBank/DDBJ databases">
        <authorList>
            <person name="Sun Q."/>
            <person name="Mori K."/>
        </authorList>
    </citation>
    <scope>NUCLEOTIDE SEQUENCE [LARGE SCALE GENOMIC DNA]</scope>
    <source>
        <strain evidence="1 2">CECT 8622</strain>
    </source>
</reference>
<dbReference type="Proteomes" id="UP001589585">
    <property type="component" value="Unassembled WGS sequence"/>
</dbReference>
<evidence type="ECO:0000313" key="2">
    <source>
        <dbReference type="Proteomes" id="UP001589585"/>
    </source>
</evidence>
<dbReference type="RefSeq" id="WP_379860895.1">
    <property type="nucleotide sequence ID" value="NZ_JBHMFC010000028.1"/>
</dbReference>
<gene>
    <name evidence="1" type="ORF">ACFFU9_08075</name>
</gene>
<evidence type="ECO:0000313" key="1">
    <source>
        <dbReference type="EMBL" id="MFB9056697.1"/>
    </source>
</evidence>
<comment type="caution">
    <text evidence="1">The sequence shown here is derived from an EMBL/GenBank/DDBJ whole genome shotgun (WGS) entry which is preliminary data.</text>
</comment>
<protein>
    <submittedName>
        <fullName evidence="1">Uncharacterized protein</fullName>
    </submittedName>
</protein>
<sequence length="294" mass="35135">MKTKDENPLAFFEYIFIENNITAELEAQLKYYDFQSHSINLPYVIKYVEYDDWNNSIKGEIEIQKILIPILRREFEKAKEHMYAAFLRNEPSFNLNYLTYQFNTIQSLITNNLSIINKYPFFLLPLKGLVKYINDRLLIPGSDNFVLDENNIEFSIDDSLNTYVKSNEQIVHLIFDYMNGKNERKEIILSEEDFNKLISYTLHLIQEESVPVIDKKLNPKLSSKDIIRFSYWVLHKELYNTSKIRTYFYDFIKEVFENFKDNDIASIKSQFGTKSRIFNHAFFPEITKKYLSRD</sequence>
<dbReference type="EMBL" id="JBHMFC010000028">
    <property type="protein sequence ID" value="MFB9056697.1"/>
    <property type="molecule type" value="Genomic_DNA"/>
</dbReference>
<accession>A0ABV5FB62</accession>
<name>A0ABV5FB62_9FLAO</name>
<proteinExistence type="predicted"/>
<organism evidence="1 2">
    <name type="scientific">Mariniflexile ostreae</name>
    <dbReference type="NCBI Taxonomy" id="1520892"/>
    <lineage>
        <taxon>Bacteria</taxon>
        <taxon>Pseudomonadati</taxon>
        <taxon>Bacteroidota</taxon>
        <taxon>Flavobacteriia</taxon>
        <taxon>Flavobacteriales</taxon>
        <taxon>Flavobacteriaceae</taxon>
        <taxon>Mariniflexile</taxon>
    </lineage>
</organism>
<keyword evidence="2" id="KW-1185">Reference proteome</keyword>